<evidence type="ECO:0000313" key="3">
    <source>
        <dbReference type="Proteomes" id="UP000199331"/>
    </source>
</evidence>
<accession>A0A1I5PJZ8</accession>
<feature type="transmembrane region" description="Helical" evidence="1">
    <location>
        <begin position="16"/>
        <end position="34"/>
    </location>
</feature>
<keyword evidence="1" id="KW-0472">Membrane</keyword>
<gene>
    <name evidence="2" type="ORF">SAMN04488060_2464</name>
</gene>
<protein>
    <submittedName>
        <fullName evidence="2">Uncharacterized protein</fullName>
    </submittedName>
</protein>
<dbReference type="EMBL" id="FOWZ01000004">
    <property type="protein sequence ID" value="SFP34120.1"/>
    <property type="molecule type" value="Genomic_DNA"/>
</dbReference>
<feature type="transmembrane region" description="Helical" evidence="1">
    <location>
        <begin position="55"/>
        <end position="75"/>
    </location>
</feature>
<dbReference type="OrthoDB" id="7585827at2"/>
<keyword evidence="1" id="KW-1133">Transmembrane helix</keyword>
<name>A0A1I5PJZ8_9SPHN</name>
<sequence length="77" mass="8341">MRAMKAFLTFASEAEIVALWGLACLCAAIFALVMERRRSKRTSIDNVGWVPWTGLFLTFAVLGGALLVVSIPGVIRG</sequence>
<proteinExistence type="predicted"/>
<organism evidence="2 3">
    <name type="scientific">Qipengyuania nanhaisediminis</name>
    <dbReference type="NCBI Taxonomy" id="604088"/>
    <lineage>
        <taxon>Bacteria</taxon>
        <taxon>Pseudomonadati</taxon>
        <taxon>Pseudomonadota</taxon>
        <taxon>Alphaproteobacteria</taxon>
        <taxon>Sphingomonadales</taxon>
        <taxon>Erythrobacteraceae</taxon>
        <taxon>Qipengyuania</taxon>
    </lineage>
</organism>
<keyword evidence="3" id="KW-1185">Reference proteome</keyword>
<evidence type="ECO:0000313" key="2">
    <source>
        <dbReference type="EMBL" id="SFP34120.1"/>
    </source>
</evidence>
<reference evidence="3" key="1">
    <citation type="submission" date="2016-10" db="EMBL/GenBank/DDBJ databases">
        <authorList>
            <person name="Varghese N."/>
            <person name="Submissions S."/>
        </authorList>
    </citation>
    <scope>NUCLEOTIDE SEQUENCE [LARGE SCALE GENOMIC DNA]</scope>
    <source>
        <strain evidence="3">CGMCC 1.7715</strain>
    </source>
</reference>
<keyword evidence="1" id="KW-0812">Transmembrane</keyword>
<dbReference type="AlphaFoldDB" id="A0A1I5PJZ8"/>
<evidence type="ECO:0000256" key="1">
    <source>
        <dbReference type="SAM" id="Phobius"/>
    </source>
</evidence>
<dbReference type="Proteomes" id="UP000199331">
    <property type="component" value="Unassembled WGS sequence"/>
</dbReference>